<accession>A0ABS4XSY8</accession>
<protein>
    <submittedName>
        <fullName evidence="2">23S rRNA (Guanine745-N1)-methyltransferase</fullName>
        <ecNumber evidence="2">2.1.1.187</ecNumber>
    </submittedName>
</protein>
<dbReference type="Gene3D" id="3.40.50.150">
    <property type="entry name" value="Vaccinia Virus protein VP39"/>
    <property type="match status" value="1"/>
</dbReference>
<keyword evidence="2" id="KW-0808">Transferase</keyword>
<organism evidence="2 3">
    <name type="scientific">Glutamicibacter protophormiae</name>
    <name type="common">Brevibacterium protophormiae</name>
    <dbReference type="NCBI Taxonomy" id="37930"/>
    <lineage>
        <taxon>Bacteria</taxon>
        <taxon>Bacillati</taxon>
        <taxon>Actinomycetota</taxon>
        <taxon>Actinomycetes</taxon>
        <taxon>Micrococcales</taxon>
        <taxon>Micrococcaceae</taxon>
        <taxon>Glutamicibacter</taxon>
    </lineage>
</organism>
<dbReference type="PIRSF" id="PIRSF018249">
    <property type="entry name" value="MyrA_prd"/>
    <property type="match status" value="1"/>
</dbReference>
<proteinExistence type="predicted"/>
<dbReference type="InterPro" id="IPR029063">
    <property type="entry name" value="SAM-dependent_MTases_sf"/>
</dbReference>
<dbReference type="SUPFAM" id="SSF53335">
    <property type="entry name" value="S-adenosyl-L-methionine-dependent methyltransferases"/>
    <property type="match status" value="1"/>
</dbReference>
<keyword evidence="2" id="KW-0489">Methyltransferase</keyword>
<keyword evidence="3" id="KW-1185">Reference proteome</keyword>
<evidence type="ECO:0000313" key="2">
    <source>
        <dbReference type="EMBL" id="MBP2399625.1"/>
    </source>
</evidence>
<dbReference type="RefSeq" id="WP_188948214.1">
    <property type="nucleotide sequence ID" value="NZ_BMPH01000006.1"/>
</dbReference>
<feature type="domain" description="23S rRNA (guanine(745)-N(1))-methyltransferase N-terminal" evidence="1">
    <location>
        <begin position="8"/>
        <end position="45"/>
    </location>
</feature>
<dbReference type="Proteomes" id="UP001195422">
    <property type="component" value="Unassembled WGS sequence"/>
</dbReference>
<comment type="caution">
    <text evidence="2">The sequence shown here is derived from an EMBL/GenBank/DDBJ whole genome shotgun (WGS) entry which is preliminary data.</text>
</comment>
<evidence type="ECO:0000259" key="1">
    <source>
        <dbReference type="Pfam" id="PF21302"/>
    </source>
</evidence>
<dbReference type="EMBL" id="JAGIOJ010000001">
    <property type="protein sequence ID" value="MBP2399625.1"/>
    <property type="molecule type" value="Genomic_DNA"/>
</dbReference>
<dbReference type="GO" id="GO:0052911">
    <property type="term" value="F:23S rRNA (guanine(745)-N(1))-methyltransferase activity"/>
    <property type="evidence" value="ECO:0007669"/>
    <property type="project" value="UniProtKB-EC"/>
</dbReference>
<gene>
    <name evidence="2" type="ORF">JOF39_002706</name>
</gene>
<name>A0ABS4XSY8_GLUPR</name>
<sequence length="282" mass="30737">MPDATTLLCPVCQGALDLSSEPRRTLACPAGHRFDAAKQGYFNFLTGKGTNFLEDTSPMVLAREAFQNRGHYAQLAAELAALVAGHHTAQQLDIIDAGAGTGYYLGEILDRHPAARKDALAMDISRFAMRRAAKLPDTLAVVWDVWRAIPSGDGSRDVVLNCFAPHNPAEFRRVLRPRGLCLVVTGAADHLEEVREPLDMLSIAGGKQESLVEKFGAEQLTHLSSRNIKYQMELEPEDLFNLAFMGPAGHHLAAEVLRAKADALGRRTVTASFDVHLFVPQG</sequence>
<reference evidence="2 3" key="1">
    <citation type="submission" date="2021-03" db="EMBL/GenBank/DDBJ databases">
        <title>Sequencing the genomes of 1000 actinobacteria strains.</title>
        <authorList>
            <person name="Klenk H.-P."/>
        </authorList>
    </citation>
    <scope>NUCLEOTIDE SEQUENCE [LARGE SCALE GENOMIC DNA]</scope>
    <source>
        <strain evidence="2 3">DSM 20168</strain>
    </source>
</reference>
<dbReference type="EC" id="2.1.1.187" evidence="2"/>
<dbReference type="Pfam" id="PF21302">
    <property type="entry name" value="Zn_ribbon_RlmA"/>
    <property type="match status" value="1"/>
</dbReference>
<evidence type="ECO:0000313" key="3">
    <source>
        <dbReference type="Proteomes" id="UP001195422"/>
    </source>
</evidence>
<dbReference type="InterPro" id="IPR048647">
    <property type="entry name" value="RlmA_N"/>
</dbReference>
<dbReference type="InterPro" id="IPR016718">
    <property type="entry name" value="rRNA_m1G-MeTrfase_A_prd"/>
</dbReference>